<dbReference type="RefSeq" id="WP_162659528.1">
    <property type="nucleotide sequence ID" value="NZ_LR593887.1"/>
</dbReference>
<dbReference type="PROSITE" id="PS00107">
    <property type="entry name" value="PROTEIN_KINASE_ATP"/>
    <property type="match status" value="1"/>
</dbReference>
<evidence type="ECO:0000313" key="11">
    <source>
        <dbReference type="Proteomes" id="UP000464378"/>
    </source>
</evidence>
<dbReference type="EMBL" id="LR593887">
    <property type="protein sequence ID" value="VTS06248.1"/>
    <property type="molecule type" value="Genomic_DNA"/>
</dbReference>
<dbReference type="GO" id="GO:0005524">
    <property type="term" value="F:ATP binding"/>
    <property type="evidence" value="ECO:0007669"/>
    <property type="project" value="UniProtKB-UniRule"/>
</dbReference>
<feature type="binding site" evidence="7">
    <location>
        <position position="129"/>
    </location>
    <ligand>
        <name>ATP</name>
        <dbReference type="ChEBI" id="CHEBI:30616"/>
    </ligand>
</feature>
<keyword evidence="11" id="KW-1185">Reference proteome</keyword>
<sequence>MTEQELFLEALQQPTSQEQDAFLERSCPDAAQRQRIRALLTHHDRPDRRLDQPIVDLLVVGADTQMMADPAERQAAAAAALKGLLTPSDRLGALGALGSYDVLAILGRGGFGIVVKAFDNSLQRIVAIKVLDPSLATTSPPRKRFLREARAAARITHKNVVRVYSVEEQPMPFMVMEMVNGQTLQELLDENGPLEPKEVARLGREIALGLAAAHADGLVHRDVKPANVLLEVGTSQRVLLTDFGLARAADDASLTKSGLIAGSPLYMSPEQVRGEVLDARSDLFALGSLLYTLCAGRPAFRASHSYAVLRRVVEDTPRPLRDVAPDCPPGLIAVVERLLAKRPEDRYPSAEAAATALEVCLTHTPQPLRKRRGWVVAGALCAIMGALSLAWHQNGTPPKDANAANPSNQAVMPILPDVPVLPEMVAESNTLVVTSSADGDQLGTLRWAVDEANRRLGEQTITFDPTAFATLQTITLKNGPLTIVDPTRTTIIGPRAGVIINGDDRHQVFIIGKDARYPVIAKLVDLTIIGGTNTVSQQCGGAVLVLEGATLQMTGCTLRDNRVSQEGGAGVYAYSGTAELVNCTFVRNTAEEGAAVKNYLGRVLIINCTIAENTVNRASHVYTLGNANARTEIYNTIITGNMGGQAVMMFDDAEVSGDHNLSDDDTTPGPNSIHGREARLGQLGRHGGPTETIPLLTGSPALDAGDKSHLPMGITTDQRGSPRFKNDRLDLGAYEAR</sequence>
<keyword evidence="4 7" id="KW-0547">Nucleotide-binding</keyword>
<dbReference type="SUPFAM" id="SSF56112">
    <property type="entry name" value="Protein kinase-like (PK-like)"/>
    <property type="match status" value="1"/>
</dbReference>
<evidence type="ECO:0000256" key="8">
    <source>
        <dbReference type="SAM" id="MobiDB-lite"/>
    </source>
</evidence>
<feature type="compositionally biased region" description="Basic and acidic residues" evidence="8">
    <location>
        <begin position="724"/>
        <end position="737"/>
    </location>
</feature>
<evidence type="ECO:0000256" key="5">
    <source>
        <dbReference type="ARBA" id="ARBA00022777"/>
    </source>
</evidence>
<feature type="region of interest" description="Disordered" evidence="8">
    <location>
        <begin position="656"/>
        <end position="737"/>
    </location>
</feature>
<dbReference type="EC" id="2.7.11.1" evidence="1"/>
<keyword evidence="2 10" id="KW-0723">Serine/threonine-protein kinase</keyword>
<dbReference type="PANTHER" id="PTHR43289:SF6">
    <property type="entry name" value="SERINE_THREONINE-PROTEIN KINASE NEKL-3"/>
    <property type="match status" value="1"/>
</dbReference>
<evidence type="ECO:0000259" key="9">
    <source>
        <dbReference type="PROSITE" id="PS50011"/>
    </source>
</evidence>
<dbReference type="SUPFAM" id="SSF51126">
    <property type="entry name" value="Pectin lyase-like"/>
    <property type="match status" value="1"/>
</dbReference>
<dbReference type="Pfam" id="PF13229">
    <property type="entry name" value="Beta_helix"/>
    <property type="match status" value="1"/>
</dbReference>
<dbReference type="InterPro" id="IPR011050">
    <property type="entry name" value="Pectin_lyase_fold/virulence"/>
</dbReference>
<dbReference type="InterPro" id="IPR011009">
    <property type="entry name" value="Kinase-like_dom_sf"/>
</dbReference>
<name>A0A6C2YTJ8_9BACT</name>
<evidence type="ECO:0000256" key="6">
    <source>
        <dbReference type="ARBA" id="ARBA00022840"/>
    </source>
</evidence>
<dbReference type="GO" id="GO:0004674">
    <property type="term" value="F:protein serine/threonine kinase activity"/>
    <property type="evidence" value="ECO:0007669"/>
    <property type="project" value="UniProtKB-KW"/>
</dbReference>
<dbReference type="Pfam" id="PF00069">
    <property type="entry name" value="Pkinase"/>
    <property type="match status" value="1"/>
</dbReference>
<dbReference type="PANTHER" id="PTHR43289">
    <property type="entry name" value="MITOGEN-ACTIVATED PROTEIN KINASE KINASE KINASE 20-RELATED"/>
    <property type="match status" value="1"/>
</dbReference>
<dbReference type="Gene3D" id="2.160.20.10">
    <property type="entry name" value="Single-stranded right-handed beta-helix, Pectin lyase-like"/>
    <property type="match status" value="1"/>
</dbReference>
<dbReference type="KEGG" id="tim:GMBLW1_47500"/>
<evidence type="ECO:0000313" key="10">
    <source>
        <dbReference type="EMBL" id="VIP04443.1"/>
    </source>
</evidence>
<evidence type="ECO:0000256" key="1">
    <source>
        <dbReference type="ARBA" id="ARBA00012513"/>
    </source>
</evidence>
<dbReference type="PROSITE" id="PS00108">
    <property type="entry name" value="PROTEIN_KINASE_ST"/>
    <property type="match status" value="1"/>
</dbReference>
<evidence type="ECO:0000256" key="3">
    <source>
        <dbReference type="ARBA" id="ARBA00022679"/>
    </source>
</evidence>
<dbReference type="InterPro" id="IPR012334">
    <property type="entry name" value="Pectin_lyas_fold"/>
</dbReference>
<reference evidence="10" key="1">
    <citation type="submission" date="2019-04" db="EMBL/GenBank/DDBJ databases">
        <authorList>
            <consortium name="Science for Life Laboratories"/>
        </authorList>
    </citation>
    <scope>NUCLEOTIDE SEQUENCE</scope>
    <source>
        <strain evidence="10">MBLW1</strain>
    </source>
</reference>
<dbReference type="SMART" id="SM00220">
    <property type="entry name" value="S_TKc"/>
    <property type="match status" value="1"/>
</dbReference>
<evidence type="ECO:0000256" key="2">
    <source>
        <dbReference type="ARBA" id="ARBA00022527"/>
    </source>
</evidence>
<keyword evidence="6 7" id="KW-0067">ATP-binding</keyword>
<dbReference type="FunFam" id="1.10.510.10:FF:000021">
    <property type="entry name" value="Serine/threonine protein kinase"/>
    <property type="match status" value="1"/>
</dbReference>
<dbReference type="AlphaFoldDB" id="A0A6C2YTJ8"/>
<feature type="domain" description="Protein kinase" evidence="9">
    <location>
        <begin position="100"/>
        <end position="361"/>
    </location>
</feature>
<accession>A0A6C2YTJ8</accession>
<dbReference type="CDD" id="cd14014">
    <property type="entry name" value="STKc_PknB_like"/>
    <property type="match status" value="1"/>
</dbReference>
<proteinExistence type="predicted"/>
<evidence type="ECO:0000256" key="7">
    <source>
        <dbReference type="PROSITE-ProRule" id="PRU10141"/>
    </source>
</evidence>
<dbReference type="EMBL" id="LR586016">
    <property type="protein sequence ID" value="VIP04443.1"/>
    <property type="molecule type" value="Genomic_DNA"/>
</dbReference>
<dbReference type="InterPro" id="IPR059226">
    <property type="entry name" value="Choice_anch_Q_dom"/>
</dbReference>
<protein>
    <recommendedName>
        <fullName evidence="1">non-specific serine/threonine protein kinase</fullName>
        <ecNumber evidence="1">2.7.11.1</ecNumber>
    </recommendedName>
</protein>
<dbReference type="NCBIfam" id="NF041518">
    <property type="entry name" value="choice_anch_Q"/>
    <property type="match status" value="1"/>
</dbReference>
<gene>
    <name evidence="10" type="ORF">GMBLW1_47500</name>
</gene>
<evidence type="ECO:0000256" key="4">
    <source>
        <dbReference type="ARBA" id="ARBA00022741"/>
    </source>
</evidence>
<dbReference type="InterPro" id="IPR017441">
    <property type="entry name" value="Protein_kinase_ATP_BS"/>
</dbReference>
<dbReference type="Proteomes" id="UP000464378">
    <property type="component" value="Chromosome"/>
</dbReference>
<organism evidence="10">
    <name type="scientific">Tuwongella immobilis</name>
    <dbReference type="NCBI Taxonomy" id="692036"/>
    <lineage>
        <taxon>Bacteria</taxon>
        <taxon>Pseudomonadati</taxon>
        <taxon>Planctomycetota</taxon>
        <taxon>Planctomycetia</taxon>
        <taxon>Gemmatales</taxon>
        <taxon>Gemmataceae</taxon>
        <taxon>Tuwongella</taxon>
    </lineage>
</organism>
<dbReference type="Gene3D" id="3.30.200.20">
    <property type="entry name" value="Phosphorylase Kinase, domain 1"/>
    <property type="match status" value="1"/>
</dbReference>
<dbReference type="InParanoid" id="A0A6C2YTJ8"/>
<dbReference type="InterPro" id="IPR039448">
    <property type="entry name" value="Beta_helix"/>
</dbReference>
<dbReference type="PROSITE" id="PS50011">
    <property type="entry name" value="PROTEIN_KINASE_DOM"/>
    <property type="match status" value="1"/>
</dbReference>
<keyword evidence="5 10" id="KW-0418">Kinase</keyword>
<dbReference type="InterPro" id="IPR008271">
    <property type="entry name" value="Ser/Thr_kinase_AS"/>
</dbReference>
<dbReference type="InterPro" id="IPR000719">
    <property type="entry name" value="Prot_kinase_dom"/>
</dbReference>
<dbReference type="Gene3D" id="1.10.510.10">
    <property type="entry name" value="Transferase(Phosphotransferase) domain 1"/>
    <property type="match status" value="1"/>
</dbReference>
<keyword evidence="3" id="KW-0808">Transferase</keyword>